<dbReference type="Proteomes" id="UP000656042">
    <property type="component" value="Unassembled WGS sequence"/>
</dbReference>
<name>A0A8J3FQS3_9ACTN</name>
<reference evidence="1" key="2">
    <citation type="submission" date="2020-09" db="EMBL/GenBank/DDBJ databases">
        <authorList>
            <person name="Sun Q."/>
            <person name="Zhou Y."/>
        </authorList>
    </citation>
    <scope>NUCLEOTIDE SEQUENCE</scope>
    <source>
        <strain evidence="1">CGMCC 4.7299</strain>
    </source>
</reference>
<sequence>MREGGVTPTDPIRPGAALNDPDLRAGLQARLEVLAAAGPRAGAALQIARDTWSVLAAYPWQRFNYRYGRWQADVILWRALITFEAWESYRWRRDTGSFQLLNPHSGERVGEFYSREYLRSKAMPPGDEPDVVAEPGGTLEFAGDPGSVGVYRTPGGDASTLRFSWTPRLILGSLRGGIEMLRAGAADRLPPAQPPLDLDVLDGARVWFTHSPDKPPGKPDWKAAYRAHHYRPGGRQARFGRTKP</sequence>
<comment type="caution">
    <text evidence="1">The sequence shown here is derived from an EMBL/GenBank/DDBJ whole genome shotgun (WGS) entry which is preliminary data.</text>
</comment>
<dbReference type="AlphaFoldDB" id="A0A8J3FQS3"/>
<gene>
    <name evidence="1" type="ORF">GCM10012284_53210</name>
</gene>
<protein>
    <submittedName>
        <fullName evidence="1">Uncharacterized protein</fullName>
    </submittedName>
</protein>
<reference evidence="1" key="1">
    <citation type="journal article" date="2014" name="Int. J. Syst. Evol. Microbiol.">
        <title>Complete genome sequence of Corynebacterium casei LMG S-19264T (=DSM 44701T), isolated from a smear-ripened cheese.</title>
        <authorList>
            <consortium name="US DOE Joint Genome Institute (JGI-PGF)"/>
            <person name="Walter F."/>
            <person name="Albersmeier A."/>
            <person name="Kalinowski J."/>
            <person name="Ruckert C."/>
        </authorList>
    </citation>
    <scope>NUCLEOTIDE SEQUENCE</scope>
    <source>
        <strain evidence="1">CGMCC 4.7299</strain>
    </source>
</reference>
<evidence type="ECO:0000313" key="1">
    <source>
        <dbReference type="EMBL" id="GGL11814.1"/>
    </source>
</evidence>
<dbReference type="EMBL" id="BMMX01000037">
    <property type="protein sequence ID" value="GGL11814.1"/>
    <property type="molecule type" value="Genomic_DNA"/>
</dbReference>
<organism evidence="1 2">
    <name type="scientific">Mangrovihabitans endophyticus</name>
    <dbReference type="NCBI Taxonomy" id="1751298"/>
    <lineage>
        <taxon>Bacteria</taxon>
        <taxon>Bacillati</taxon>
        <taxon>Actinomycetota</taxon>
        <taxon>Actinomycetes</taxon>
        <taxon>Micromonosporales</taxon>
        <taxon>Micromonosporaceae</taxon>
        <taxon>Mangrovihabitans</taxon>
    </lineage>
</organism>
<proteinExistence type="predicted"/>
<accession>A0A8J3FQS3</accession>
<keyword evidence="2" id="KW-1185">Reference proteome</keyword>
<evidence type="ECO:0000313" key="2">
    <source>
        <dbReference type="Proteomes" id="UP000656042"/>
    </source>
</evidence>